<dbReference type="InterPro" id="IPR018181">
    <property type="entry name" value="Heat_shock_70_CS"/>
</dbReference>
<evidence type="ECO:0000256" key="4">
    <source>
        <dbReference type="RuleBase" id="RU003322"/>
    </source>
</evidence>
<dbReference type="GO" id="GO:0005524">
    <property type="term" value="F:ATP binding"/>
    <property type="evidence" value="ECO:0007669"/>
    <property type="project" value="UniProtKB-KW"/>
</dbReference>
<dbReference type="FunFam" id="3.30.420.40:FF:000028">
    <property type="entry name" value="heat shock 70 kDa protein-like"/>
    <property type="match status" value="1"/>
</dbReference>
<dbReference type="GO" id="GO:0140662">
    <property type="term" value="F:ATP-dependent protein folding chaperone"/>
    <property type="evidence" value="ECO:0007669"/>
    <property type="project" value="InterPro"/>
</dbReference>
<dbReference type="PROSITE" id="PS01036">
    <property type="entry name" value="HSP70_3"/>
    <property type="match status" value="1"/>
</dbReference>
<dbReference type="Gene3D" id="2.60.34.10">
    <property type="entry name" value="Substrate Binding Domain Of DNAk, Chain A, domain 1"/>
    <property type="match status" value="1"/>
</dbReference>
<dbReference type="InterPro" id="IPR013126">
    <property type="entry name" value="Hsp_70_fam"/>
</dbReference>
<proteinExistence type="inferred from homology"/>
<dbReference type="OrthoDB" id="2919866at2759"/>
<gene>
    <name evidence="5" type="ORF">EST38_g7516</name>
</gene>
<dbReference type="FunFam" id="3.90.640.10:FF:000010">
    <property type="entry name" value="heat shock 70 kDa protein 14"/>
    <property type="match status" value="1"/>
</dbReference>
<evidence type="ECO:0000256" key="2">
    <source>
        <dbReference type="ARBA" id="ARBA00022741"/>
    </source>
</evidence>
<name>A0A4Q2DFG4_9AGAR</name>
<evidence type="ECO:0000256" key="3">
    <source>
        <dbReference type="ARBA" id="ARBA00022840"/>
    </source>
</evidence>
<dbReference type="InterPro" id="IPR029047">
    <property type="entry name" value="HSP70_peptide-bd_sf"/>
</dbReference>
<evidence type="ECO:0000313" key="6">
    <source>
        <dbReference type="Proteomes" id="UP000290288"/>
    </source>
</evidence>
<dbReference type="SUPFAM" id="SSF100920">
    <property type="entry name" value="Heat shock protein 70kD (HSP70), peptide-binding domain"/>
    <property type="match status" value="1"/>
</dbReference>
<accession>A0A4Q2DFG4</accession>
<dbReference type="Gene3D" id="3.90.640.10">
    <property type="entry name" value="Actin, Chain A, domain 4"/>
    <property type="match status" value="1"/>
</dbReference>
<evidence type="ECO:0008006" key="7">
    <source>
        <dbReference type="Google" id="ProtNLM"/>
    </source>
</evidence>
<evidence type="ECO:0000256" key="1">
    <source>
        <dbReference type="ARBA" id="ARBA00007381"/>
    </source>
</evidence>
<dbReference type="AlphaFoldDB" id="A0A4Q2DFG4"/>
<comment type="caution">
    <text evidence="5">The sequence shown here is derived from an EMBL/GenBank/DDBJ whole genome shotgun (WGS) entry which is preliminary data.</text>
</comment>
<dbReference type="PRINTS" id="PR00301">
    <property type="entry name" value="HEATSHOCK70"/>
</dbReference>
<comment type="similarity">
    <text evidence="1 4">Belongs to the heat shock protein 70 family.</text>
</comment>
<dbReference type="Gene3D" id="3.30.30.30">
    <property type="match status" value="1"/>
</dbReference>
<dbReference type="Proteomes" id="UP000290288">
    <property type="component" value="Unassembled WGS sequence"/>
</dbReference>
<dbReference type="PANTHER" id="PTHR19375">
    <property type="entry name" value="HEAT SHOCK PROTEIN 70KDA"/>
    <property type="match status" value="1"/>
</dbReference>
<keyword evidence="3 4" id="KW-0067">ATP-binding</keyword>
<reference evidence="5 6" key="1">
    <citation type="submission" date="2019-01" db="EMBL/GenBank/DDBJ databases">
        <title>Draft genome sequence of Psathyrella aberdarensis IHI B618.</title>
        <authorList>
            <person name="Buettner E."/>
            <person name="Kellner H."/>
        </authorList>
    </citation>
    <scope>NUCLEOTIDE SEQUENCE [LARGE SCALE GENOMIC DNA]</scope>
    <source>
        <strain evidence="5 6">IHI B618</strain>
    </source>
</reference>
<dbReference type="Gene3D" id="3.30.420.40">
    <property type="match status" value="2"/>
</dbReference>
<dbReference type="EMBL" id="SDEE01000272">
    <property type="protein sequence ID" value="RXW18349.1"/>
    <property type="molecule type" value="Genomic_DNA"/>
</dbReference>
<dbReference type="InterPro" id="IPR043129">
    <property type="entry name" value="ATPase_NBD"/>
</dbReference>
<sequence>MGRAGTLHIQVERLGKQETFAPEEILAMQLSKLKSMAEDFVQGEVGKAVVSIPPGSSAIQRQAIKDACEIAGVRDPVLLSETSAAAVYYTFYSHAHEKLGDSDPKTILLVDIGAGATSVAVTSIEAGVIDVKAVASDHRLGGDTFDQLFVNYVAKELQMTHKVDLGRRARTMSRLATVCEKAKRALSSAQKAQIDLEGVSENINIATMVITRDTFESICSGLCRAMAELVTTVISQSGLNKGDIHEVLLVGGATRMPCVVASIQSSFLPHSPTPVTIRNLDEAVAYGCAIHSAIRSGHSEEPLDNMILLDVLHHSLGVAVIPKSDPFSKDADCLPADGGSPHESILKTVVKRNTTIPAKQREILSTATYDQTTAHIQVYEGDHDDPSRNTFLGSFELHGIPKSPFEDQGAKVEVEFDLDGDGSCVVRATHKEYGYATRSLAIRVGTMSQHAKRAMIERAKMLDEWDRAYEERTRRRNHLEEYCYSFRDSIEGLGKGVDECLQWLDDTSAKPVSEAEFVRQEELLVALAQRVLPPGYKVVRETSQSNAPGPR</sequence>
<keyword evidence="2 4" id="KW-0547">Nucleotide-binding</keyword>
<organism evidence="5 6">
    <name type="scientific">Candolleomyces aberdarensis</name>
    <dbReference type="NCBI Taxonomy" id="2316362"/>
    <lineage>
        <taxon>Eukaryota</taxon>
        <taxon>Fungi</taxon>
        <taxon>Dikarya</taxon>
        <taxon>Basidiomycota</taxon>
        <taxon>Agaricomycotina</taxon>
        <taxon>Agaricomycetes</taxon>
        <taxon>Agaricomycetidae</taxon>
        <taxon>Agaricales</taxon>
        <taxon>Agaricineae</taxon>
        <taxon>Psathyrellaceae</taxon>
        <taxon>Candolleomyces</taxon>
    </lineage>
</organism>
<dbReference type="STRING" id="2316362.A0A4Q2DFG4"/>
<evidence type="ECO:0000313" key="5">
    <source>
        <dbReference type="EMBL" id="RXW18349.1"/>
    </source>
</evidence>
<dbReference type="SUPFAM" id="SSF53067">
    <property type="entry name" value="Actin-like ATPase domain"/>
    <property type="match status" value="2"/>
</dbReference>
<keyword evidence="6" id="KW-1185">Reference proteome</keyword>
<dbReference type="Pfam" id="PF00012">
    <property type="entry name" value="HSP70"/>
    <property type="match status" value="1"/>
</dbReference>
<protein>
    <recommendedName>
        <fullName evidence="7">Heat shock protein 70</fullName>
    </recommendedName>
</protein>